<dbReference type="Gene3D" id="3.40.50.2000">
    <property type="entry name" value="Glycogen Phosphorylase B"/>
    <property type="match status" value="1"/>
</dbReference>
<dbReference type="Gene3D" id="2.60.120.260">
    <property type="entry name" value="Galactose-binding domain-like"/>
    <property type="match status" value="1"/>
</dbReference>
<proteinExistence type="predicted"/>
<comment type="caution">
    <text evidence="1">The sequence shown here is derived from an EMBL/GenBank/DDBJ whole genome shotgun (WGS) entry which is preliminary data.</text>
</comment>
<dbReference type="Proteomes" id="UP000432089">
    <property type="component" value="Unassembled WGS sequence"/>
</dbReference>
<evidence type="ECO:0000313" key="2">
    <source>
        <dbReference type="Proteomes" id="UP000432089"/>
    </source>
</evidence>
<dbReference type="PANTHER" id="PTHR12526:SF630">
    <property type="entry name" value="GLYCOSYLTRANSFERASE"/>
    <property type="match status" value="1"/>
</dbReference>
<dbReference type="RefSeq" id="WP_150973872.1">
    <property type="nucleotide sequence ID" value="NZ_VZDO01000028.1"/>
</dbReference>
<dbReference type="InterPro" id="IPR008979">
    <property type="entry name" value="Galactose-bd-like_sf"/>
</dbReference>
<dbReference type="Pfam" id="PF13692">
    <property type="entry name" value="Glyco_trans_1_4"/>
    <property type="match status" value="1"/>
</dbReference>
<gene>
    <name evidence="1" type="ORF">F6X38_22540</name>
</gene>
<evidence type="ECO:0000313" key="1">
    <source>
        <dbReference type="EMBL" id="KAB0675912.1"/>
    </source>
</evidence>
<reference evidence="1 2" key="1">
    <citation type="submission" date="2019-09" db="EMBL/GenBank/DDBJ databases">
        <title>YIM 132180 draft genome.</title>
        <authorList>
            <person name="Zhang K."/>
        </authorList>
    </citation>
    <scope>NUCLEOTIDE SEQUENCE [LARGE SCALE GENOMIC DNA]</scope>
    <source>
        <strain evidence="1 2">YIM 132180</strain>
    </source>
</reference>
<keyword evidence="1" id="KW-0808">Transferase</keyword>
<name>A0A7V7PK38_9HYPH</name>
<dbReference type="GO" id="GO:0016740">
    <property type="term" value="F:transferase activity"/>
    <property type="evidence" value="ECO:0007669"/>
    <property type="project" value="UniProtKB-KW"/>
</dbReference>
<dbReference type="PANTHER" id="PTHR12526">
    <property type="entry name" value="GLYCOSYLTRANSFERASE"/>
    <property type="match status" value="1"/>
</dbReference>
<sequence length="953" mass="108255">MGIDFWENEIDSVVMLTWSDWKTEPRSNRYHYATRFAQRVPVFFVQPDSPSSKTWLEKIAPNITLVHAPMIYDVRAAKSLASALYQAGCRKPMLWIYNIFFEEYIHRSNALVRVLHATEDYFTKPEGWAVADPSIRAPLIRVLADVDLLVAVSQGVLDSYVGAGGYKGTTLLLENGCDSKFWLESGAYRFDAPPDDRPVALFQGGINKRLDFPLLIALAKRLPEWRFWFCGNENAQDTGWDELRSLPNVRYFGTQSVEGIAFLARKSSVGLIPFQQDELIRRSLPLKAYEYVACGMPVVSVPIDALAARDDLFSFATDAESFARKLEEVRTSRSDDAAVERRLAAAAFECYENRFTLLNETLQRYAEKRAGRQVFGYRYNVLVLYDDLYSTHVRAITEHLEAFQRYSGHQITFLAATGTILGVDDVDDTIDFGMFDAIVVHYSVRVSIEDHLSKGIARAVAAYDGPKILYIQDEYENTEIARRWIERLKLDTIFTVVPLGEVEKVYPRQRFPDVDFQPTLTGYVPEDVSIDDYVMPLAERPIAIGYRGRRLPHHYGILGQEKYEIGIEVRKRAAPHGLPVNIEVDDSKRIYGRGWYRFLGSCRTTLGTESGSNIFDDDGELKRLSMLYSSWDFATFAEKYLGAHEGKVRMNQISPKIFEAIRLRTALILFEGEYSGVVQPDVHYIPLKRDYSNFDEVVRKVRDVGYLEELTDRAYREIFESGRWSYRAFAEDFSRYLSRRLLGRPPRAFVVSAPVISFHGGKSPTTLWPEVAVHGLASDQVLGVTTKRADVRAAVAGLEGPIHIVSGSEPSTNRARAQDGAFIAAATPSHPRPNDMDSILRPFVPGGYAAALDHAPLPHFVEIDLGALRAVNFIKIEWFDDVNRGIDYFIDVRSSDEESWERIADVEANGMIEPPYPMQPIWIRHVRLTVTKFGGQQRMLIRRIEIEEAAHTE</sequence>
<organism evidence="1 2">
    <name type="scientific">Plantimonas leprariae</name>
    <dbReference type="NCBI Taxonomy" id="2615207"/>
    <lineage>
        <taxon>Bacteria</taxon>
        <taxon>Pseudomonadati</taxon>
        <taxon>Pseudomonadota</taxon>
        <taxon>Alphaproteobacteria</taxon>
        <taxon>Hyphomicrobiales</taxon>
        <taxon>Aurantimonadaceae</taxon>
        <taxon>Plantimonas</taxon>
    </lineage>
</organism>
<protein>
    <submittedName>
        <fullName evidence="1">Glycosyltransferase</fullName>
    </submittedName>
</protein>
<keyword evidence="2" id="KW-1185">Reference proteome</keyword>
<dbReference type="SUPFAM" id="SSF53756">
    <property type="entry name" value="UDP-Glycosyltransferase/glycogen phosphorylase"/>
    <property type="match status" value="1"/>
</dbReference>
<dbReference type="SUPFAM" id="SSF49785">
    <property type="entry name" value="Galactose-binding domain-like"/>
    <property type="match status" value="1"/>
</dbReference>
<dbReference type="AlphaFoldDB" id="A0A7V7PK38"/>
<accession>A0A7V7PK38</accession>
<dbReference type="EMBL" id="VZDO01000028">
    <property type="protein sequence ID" value="KAB0675912.1"/>
    <property type="molecule type" value="Genomic_DNA"/>
</dbReference>